<evidence type="ECO:0000313" key="5">
    <source>
        <dbReference type="Proteomes" id="UP000636709"/>
    </source>
</evidence>
<dbReference type="CDD" id="cd04216">
    <property type="entry name" value="Phytocyanin"/>
    <property type="match status" value="1"/>
</dbReference>
<dbReference type="PANTHER" id="PTHR33021">
    <property type="entry name" value="BLUE COPPER PROTEIN"/>
    <property type="match status" value="1"/>
</dbReference>
<dbReference type="GO" id="GO:0009055">
    <property type="term" value="F:electron transfer activity"/>
    <property type="evidence" value="ECO:0007669"/>
    <property type="project" value="InterPro"/>
</dbReference>
<protein>
    <recommendedName>
        <fullName evidence="3">Phytocyanin domain-containing protein</fullName>
    </recommendedName>
</protein>
<dbReference type="GO" id="GO:0046872">
    <property type="term" value="F:metal ion binding"/>
    <property type="evidence" value="ECO:0007669"/>
    <property type="project" value="UniProtKB-KW"/>
</dbReference>
<dbReference type="PROSITE" id="PS51485">
    <property type="entry name" value="PHYTOCYANIN"/>
    <property type="match status" value="1"/>
</dbReference>
<name>A0A835BS63_9POAL</name>
<dbReference type="InterPro" id="IPR003245">
    <property type="entry name" value="Phytocyanin_dom"/>
</dbReference>
<dbReference type="Pfam" id="PF02298">
    <property type="entry name" value="Cu_bind_like"/>
    <property type="match status" value="1"/>
</dbReference>
<sequence>MAMATFLSTAHAASYTVGAPAGSWGLGTNYTLWSAGVTFRAGDQLVFKYAGGAHDVLEVTKADHDACSTSNPLATFATGDDVVTLVPGGVTRYFICGVPGHCAAGMKLAVTVVVGAASPSPSPAPVAMAPRAAARPPVTTVAAHPSPAPVAMAPRAGRPAMATPAGARAQAAGGLPAAVSPSSSAAAEDGVGRSLVGLALGAAVAALMALY</sequence>
<feature type="domain" description="Phytocyanin" evidence="3">
    <location>
        <begin position="13"/>
        <end position="114"/>
    </location>
</feature>
<proteinExistence type="predicted"/>
<evidence type="ECO:0000259" key="3">
    <source>
        <dbReference type="PROSITE" id="PS51485"/>
    </source>
</evidence>
<organism evidence="4 5">
    <name type="scientific">Digitaria exilis</name>
    <dbReference type="NCBI Taxonomy" id="1010633"/>
    <lineage>
        <taxon>Eukaryota</taxon>
        <taxon>Viridiplantae</taxon>
        <taxon>Streptophyta</taxon>
        <taxon>Embryophyta</taxon>
        <taxon>Tracheophyta</taxon>
        <taxon>Spermatophyta</taxon>
        <taxon>Magnoliopsida</taxon>
        <taxon>Liliopsida</taxon>
        <taxon>Poales</taxon>
        <taxon>Poaceae</taxon>
        <taxon>PACMAD clade</taxon>
        <taxon>Panicoideae</taxon>
        <taxon>Panicodae</taxon>
        <taxon>Paniceae</taxon>
        <taxon>Anthephorinae</taxon>
        <taxon>Digitaria</taxon>
    </lineage>
</organism>
<gene>
    <name evidence="4" type="ORF">HU200_028603</name>
</gene>
<comment type="caution">
    <text evidence="4">The sequence shown here is derived from an EMBL/GenBank/DDBJ whole genome shotgun (WGS) entry which is preliminary data.</text>
</comment>
<dbReference type="PANTHER" id="PTHR33021:SF466">
    <property type="entry name" value="OS08G0138100 PROTEIN"/>
    <property type="match status" value="1"/>
</dbReference>
<dbReference type="SUPFAM" id="SSF49503">
    <property type="entry name" value="Cupredoxins"/>
    <property type="match status" value="1"/>
</dbReference>
<dbReference type="Proteomes" id="UP000636709">
    <property type="component" value="Unassembled WGS sequence"/>
</dbReference>
<dbReference type="Gene3D" id="2.60.40.420">
    <property type="entry name" value="Cupredoxins - blue copper proteins"/>
    <property type="match status" value="1"/>
</dbReference>
<dbReference type="GO" id="GO:0005886">
    <property type="term" value="C:plasma membrane"/>
    <property type="evidence" value="ECO:0007669"/>
    <property type="project" value="TreeGrafter"/>
</dbReference>
<keyword evidence="1" id="KW-0479">Metal-binding</keyword>
<dbReference type="FunFam" id="2.60.40.420:FF:000003">
    <property type="entry name" value="Blue copper"/>
    <property type="match status" value="1"/>
</dbReference>
<evidence type="ECO:0000256" key="2">
    <source>
        <dbReference type="ARBA" id="ARBA00023180"/>
    </source>
</evidence>
<dbReference type="InterPro" id="IPR008972">
    <property type="entry name" value="Cupredoxin"/>
</dbReference>
<accession>A0A835BS63</accession>
<dbReference type="OrthoDB" id="2012800at2759"/>
<keyword evidence="2" id="KW-0325">Glycoprotein</keyword>
<evidence type="ECO:0000313" key="4">
    <source>
        <dbReference type="EMBL" id="KAF8712830.1"/>
    </source>
</evidence>
<keyword evidence="5" id="KW-1185">Reference proteome</keyword>
<evidence type="ECO:0000256" key="1">
    <source>
        <dbReference type="ARBA" id="ARBA00022723"/>
    </source>
</evidence>
<dbReference type="InterPro" id="IPR039391">
    <property type="entry name" value="Phytocyanin-like"/>
</dbReference>
<dbReference type="EMBL" id="JACEFO010001742">
    <property type="protein sequence ID" value="KAF8712830.1"/>
    <property type="molecule type" value="Genomic_DNA"/>
</dbReference>
<reference evidence="4" key="1">
    <citation type="submission" date="2020-07" db="EMBL/GenBank/DDBJ databases">
        <title>Genome sequence and genetic diversity analysis of an under-domesticated orphan crop, white fonio (Digitaria exilis).</title>
        <authorList>
            <person name="Bennetzen J.L."/>
            <person name="Chen S."/>
            <person name="Ma X."/>
            <person name="Wang X."/>
            <person name="Yssel A.E.J."/>
            <person name="Chaluvadi S.R."/>
            <person name="Johnson M."/>
            <person name="Gangashetty P."/>
            <person name="Hamidou F."/>
            <person name="Sanogo M.D."/>
            <person name="Zwaenepoel A."/>
            <person name="Wallace J."/>
            <person name="Van De Peer Y."/>
            <person name="Van Deynze A."/>
        </authorList>
    </citation>
    <scope>NUCLEOTIDE SEQUENCE</scope>
    <source>
        <tissue evidence="4">Leaves</tissue>
    </source>
</reference>
<dbReference type="AlphaFoldDB" id="A0A835BS63"/>